<keyword evidence="4" id="KW-1185">Reference proteome</keyword>
<evidence type="ECO:0000259" key="2">
    <source>
        <dbReference type="SMART" id="SM00020"/>
    </source>
</evidence>
<protein>
    <recommendedName>
        <fullName evidence="2">Peptidase S1 domain-containing protein</fullName>
    </recommendedName>
</protein>
<dbReference type="InterPro" id="IPR043504">
    <property type="entry name" value="Peptidase_S1_PA_chymotrypsin"/>
</dbReference>
<reference evidence="3" key="3">
    <citation type="submission" date="2025-08" db="UniProtKB">
        <authorList>
            <consortium name="Ensembl"/>
        </authorList>
    </citation>
    <scope>IDENTIFICATION</scope>
    <source>
        <strain evidence="3">JP 163 A</strain>
    </source>
</reference>
<proteinExistence type="predicted"/>
<sequence>VSLIGLMLLKLLNRPEERRSLVMNYGNEKIRCGGSLIHPQWILTAAHSTLNVHPRAVRKQIRVIKYAPQMFTLLGQRHDIMLLKLETPVGNVPLAQLPDCSYRLQVGDVVQLAGEGTFLFYNIHKYINKIFLQGDDGGAVVYNGMIYGVISFGVAYYACQSHATVTDVCEYLGWIKSTAGLI</sequence>
<dbReference type="AlphaFoldDB" id="A0A3B5Q288"/>
<dbReference type="InterPro" id="IPR001314">
    <property type="entry name" value="Peptidase_S1A"/>
</dbReference>
<dbReference type="OMA" id="ACQSHAT"/>
<keyword evidence="1" id="KW-1015">Disulfide bond</keyword>
<dbReference type="Proteomes" id="UP000002852">
    <property type="component" value="Unassembled WGS sequence"/>
</dbReference>
<dbReference type="SMART" id="SM00020">
    <property type="entry name" value="Tryp_SPc"/>
    <property type="match status" value="1"/>
</dbReference>
<evidence type="ECO:0000256" key="1">
    <source>
        <dbReference type="ARBA" id="ARBA00023157"/>
    </source>
</evidence>
<feature type="domain" description="Peptidase S1" evidence="2">
    <location>
        <begin position="10"/>
        <end position="175"/>
    </location>
</feature>
<dbReference type="InterPro" id="IPR001254">
    <property type="entry name" value="Trypsin_dom"/>
</dbReference>
<dbReference type="GO" id="GO:0004252">
    <property type="term" value="F:serine-type endopeptidase activity"/>
    <property type="evidence" value="ECO:0007669"/>
    <property type="project" value="InterPro"/>
</dbReference>
<dbReference type="PRINTS" id="PR00722">
    <property type="entry name" value="CHYMOTRYPSIN"/>
</dbReference>
<dbReference type="SUPFAM" id="SSF50494">
    <property type="entry name" value="Trypsin-like serine proteases"/>
    <property type="match status" value="1"/>
</dbReference>
<dbReference type="Gene3D" id="2.40.10.10">
    <property type="entry name" value="Trypsin-like serine proteases"/>
    <property type="match status" value="2"/>
</dbReference>
<dbReference type="GO" id="GO:0006508">
    <property type="term" value="P:proteolysis"/>
    <property type="evidence" value="ECO:0007669"/>
    <property type="project" value="InterPro"/>
</dbReference>
<dbReference type="PANTHER" id="PTHR24271">
    <property type="entry name" value="KALLIKREIN-RELATED"/>
    <property type="match status" value="1"/>
</dbReference>
<dbReference type="GeneTree" id="ENSGT01040000241397"/>
<dbReference type="Ensembl" id="ENSXMAT00000035670.1">
    <property type="protein sequence ID" value="ENSXMAP00000025230.1"/>
    <property type="gene ID" value="ENSXMAG00000021157.1"/>
</dbReference>
<name>A0A3B5Q288_XIPMA</name>
<reference evidence="3" key="4">
    <citation type="submission" date="2025-09" db="UniProtKB">
        <authorList>
            <consortium name="Ensembl"/>
        </authorList>
    </citation>
    <scope>IDENTIFICATION</scope>
    <source>
        <strain evidence="3">JP 163 A</strain>
    </source>
</reference>
<reference evidence="4" key="2">
    <citation type="journal article" date="2013" name="Nat. Genet.">
        <title>The genome of the platyfish, Xiphophorus maculatus, provides insights into evolutionary adaptation and several complex traits.</title>
        <authorList>
            <person name="Schartl M."/>
            <person name="Walter R.B."/>
            <person name="Shen Y."/>
            <person name="Garcia T."/>
            <person name="Catchen J."/>
            <person name="Amores A."/>
            <person name="Braasch I."/>
            <person name="Chalopin D."/>
            <person name="Volff J.N."/>
            <person name="Lesch K.P."/>
            <person name="Bisazza A."/>
            <person name="Minx P."/>
            <person name="Hillier L."/>
            <person name="Wilson R.K."/>
            <person name="Fuerstenberg S."/>
            <person name="Boore J."/>
            <person name="Searle S."/>
            <person name="Postlethwait J.H."/>
            <person name="Warren W.C."/>
        </authorList>
    </citation>
    <scope>NUCLEOTIDE SEQUENCE [LARGE SCALE GENOMIC DNA]</scope>
    <source>
        <strain evidence="4">JP 163 A</strain>
    </source>
</reference>
<dbReference type="PANTHER" id="PTHR24271:SF50">
    <property type="match status" value="1"/>
</dbReference>
<evidence type="ECO:0000313" key="4">
    <source>
        <dbReference type="Proteomes" id="UP000002852"/>
    </source>
</evidence>
<dbReference type="Pfam" id="PF00089">
    <property type="entry name" value="Trypsin"/>
    <property type="match status" value="1"/>
</dbReference>
<evidence type="ECO:0000313" key="3">
    <source>
        <dbReference type="Ensembl" id="ENSXMAP00000025230.1"/>
    </source>
</evidence>
<dbReference type="InterPro" id="IPR009003">
    <property type="entry name" value="Peptidase_S1_PA"/>
</dbReference>
<dbReference type="STRING" id="8083.ENSXMAP00000025230"/>
<organism evidence="3 4">
    <name type="scientific">Xiphophorus maculatus</name>
    <name type="common">Southern platyfish</name>
    <name type="synonym">Platypoecilus maculatus</name>
    <dbReference type="NCBI Taxonomy" id="8083"/>
    <lineage>
        <taxon>Eukaryota</taxon>
        <taxon>Metazoa</taxon>
        <taxon>Chordata</taxon>
        <taxon>Craniata</taxon>
        <taxon>Vertebrata</taxon>
        <taxon>Euteleostomi</taxon>
        <taxon>Actinopterygii</taxon>
        <taxon>Neopterygii</taxon>
        <taxon>Teleostei</taxon>
        <taxon>Neoteleostei</taxon>
        <taxon>Acanthomorphata</taxon>
        <taxon>Ovalentaria</taxon>
        <taxon>Atherinomorphae</taxon>
        <taxon>Cyprinodontiformes</taxon>
        <taxon>Poeciliidae</taxon>
        <taxon>Poeciliinae</taxon>
        <taxon>Xiphophorus</taxon>
    </lineage>
</organism>
<dbReference type="InParanoid" id="A0A3B5Q288"/>
<accession>A0A3B5Q288</accession>
<reference evidence="4" key="1">
    <citation type="submission" date="2012-01" db="EMBL/GenBank/DDBJ databases">
        <authorList>
            <person name="Walter R."/>
            <person name="Schartl M."/>
            <person name="Warren W."/>
        </authorList>
    </citation>
    <scope>NUCLEOTIDE SEQUENCE [LARGE SCALE GENOMIC DNA]</scope>
    <source>
        <strain evidence="4">JP 163 A</strain>
    </source>
</reference>